<accession>A0A2M7W5Y7</accession>
<dbReference type="Proteomes" id="UP000228627">
    <property type="component" value="Unassembled WGS sequence"/>
</dbReference>
<dbReference type="EMBL" id="PFQG01000121">
    <property type="protein sequence ID" value="PJA22234.1"/>
    <property type="molecule type" value="Genomic_DNA"/>
</dbReference>
<proteinExistence type="predicted"/>
<evidence type="ECO:0000313" key="2">
    <source>
        <dbReference type="Proteomes" id="UP000228627"/>
    </source>
</evidence>
<protein>
    <submittedName>
        <fullName evidence="1">Uncharacterized protein</fullName>
    </submittedName>
</protein>
<evidence type="ECO:0000313" key="1">
    <source>
        <dbReference type="EMBL" id="PJA22234.1"/>
    </source>
</evidence>
<dbReference type="AlphaFoldDB" id="A0A2M7W5Y7"/>
<dbReference type="SUPFAM" id="SSF49373">
    <property type="entry name" value="Invasin/intimin cell-adhesion fragments"/>
    <property type="match status" value="1"/>
</dbReference>
<dbReference type="InterPro" id="IPR008964">
    <property type="entry name" value="Invasin/intimin_cell_adhesion"/>
</dbReference>
<sequence>MWLYIDLLSMAAPSYTTDLTDLLTDMPLTTGWTALGGGAGGLVAPETDFFIQGSNCISKAGWSSATKGMIYNMGSGQTVAGGKAIFMWIYYWAPNSMATETNGGMQLLIGSATSAFKQWYIRGSDTLVYGGWVCAVVDPTITADATTGSPTATLQYFGAQANIPSSGPSKGQPLGIDAIRHGRDFTCTNGDVANGYATFSGAAAYNDDVSRRYGQIQAIDGGFLQQGRFLMGTPSTAVDFRDSNKTILVARTNKVSASFNTFEVQNALSRVDWTNISLSALGTTARGNFVTTDNADINFDSCAFTDLGIFGFQSNSTILSSTFRRCNLITQTLAAFTNCAFDSTNDSIKALLVNDPSKISACSFISGGTKHAIEISVPGTYTFSGNTFSGYGSTGTADAAIYNNSGGAVTLNITGGGDASPTYRNGAGASTTIVAAVDLTVTVVDKNNAPIQNAQTAIYLSSSDAELMNEDTDINGIAAASYSGSTPANIYVRIRKSSTGSTKYYPASTTGTITASGFSATITLIEDTTA</sequence>
<comment type="caution">
    <text evidence="1">The sequence shown here is derived from an EMBL/GenBank/DDBJ whole genome shotgun (WGS) entry which is preliminary data.</text>
</comment>
<name>A0A2M7W5Y7_9BACT</name>
<gene>
    <name evidence="1" type="ORF">COX59_03195</name>
</gene>
<reference evidence="2" key="1">
    <citation type="submission" date="2017-09" db="EMBL/GenBank/DDBJ databases">
        <title>Depth-based differentiation of microbial function through sediment-hosted aquifers and enrichment of novel symbionts in the deep terrestrial subsurface.</title>
        <authorList>
            <person name="Probst A.J."/>
            <person name="Ladd B."/>
            <person name="Jarett J.K."/>
            <person name="Geller-Mcgrath D.E."/>
            <person name="Sieber C.M.K."/>
            <person name="Emerson J.B."/>
            <person name="Anantharaman K."/>
            <person name="Thomas B.C."/>
            <person name="Malmstrom R."/>
            <person name="Stieglmeier M."/>
            <person name="Klingl A."/>
            <person name="Woyke T."/>
            <person name="Ryan C.M."/>
            <person name="Banfield J.F."/>
        </authorList>
    </citation>
    <scope>NUCLEOTIDE SEQUENCE [LARGE SCALE GENOMIC DNA]</scope>
</reference>
<organism evidence="1 2">
    <name type="scientific">Candidatus Beckwithbacteria bacterium CG_4_10_14_0_2_um_filter_47_25</name>
    <dbReference type="NCBI Taxonomy" id="1974493"/>
    <lineage>
        <taxon>Bacteria</taxon>
        <taxon>Candidatus Beckwithiibacteriota</taxon>
    </lineage>
</organism>